<dbReference type="NCBIfam" id="TIGR01700">
    <property type="entry name" value="PNPH"/>
    <property type="match status" value="1"/>
</dbReference>
<dbReference type="NCBIfam" id="TIGR01697">
    <property type="entry name" value="PNPH-PUNA-XAPA"/>
    <property type="match status" value="1"/>
</dbReference>
<protein>
    <recommendedName>
        <fullName evidence="4 11">Purine nucleoside phosphorylase</fullName>
        <ecNumber evidence="3 11">2.4.2.1</ecNumber>
    </recommendedName>
    <alternativeName>
        <fullName evidence="11">Inosine-guanosine phosphorylase</fullName>
    </alternativeName>
</protein>
<dbReference type="PANTHER" id="PTHR11904">
    <property type="entry name" value="METHYLTHIOADENOSINE/PURINE NUCLEOSIDE PHOSPHORYLASE"/>
    <property type="match status" value="1"/>
</dbReference>
<dbReference type="Pfam" id="PF01048">
    <property type="entry name" value="PNP_UDP_1"/>
    <property type="match status" value="1"/>
</dbReference>
<keyword evidence="6 11" id="KW-0808">Transferase</keyword>
<proteinExistence type="inferred from homology"/>
<evidence type="ECO:0000256" key="6">
    <source>
        <dbReference type="ARBA" id="ARBA00022679"/>
    </source>
</evidence>
<dbReference type="InterPro" id="IPR000845">
    <property type="entry name" value="Nucleoside_phosphorylase_d"/>
</dbReference>
<evidence type="ECO:0000256" key="1">
    <source>
        <dbReference type="ARBA" id="ARBA00005058"/>
    </source>
</evidence>
<evidence type="ECO:0000256" key="9">
    <source>
        <dbReference type="ARBA" id="ARBA00023950"/>
    </source>
</evidence>
<dbReference type="PIRSF" id="PIRSF000477">
    <property type="entry name" value="PurNPase"/>
    <property type="match status" value="1"/>
</dbReference>
<dbReference type="Gene3D" id="3.40.50.1580">
    <property type="entry name" value="Nucleoside phosphorylase domain"/>
    <property type="match status" value="1"/>
</dbReference>
<accession>A0ABN7RZM3</accession>
<dbReference type="SUPFAM" id="SSF53167">
    <property type="entry name" value="Purine and uridine phosphorylases"/>
    <property type="match status" value="1"/>
</dbReference>
<comment type="catalytic activity">
    <reaction evidence="10">
        <text>guanosine + phosphate = alpha-D-ribose 1-phosphate + guanine</text>
        <dbReference type="Rhea" id="RHEA:13233"/>
        <dbReference type="ChEBI" id="CHEBI:16235"/>
        <dbReference type="ChEBI" id="CHEBI:16750"/>
        <dbReference type="ChEBI" id="CHEBI:43474"/>
        <dbReference type="ChEBI" id="CHEBI:57720"/>
        <dbReference type="EC" id="2.4.2.1"/>
    </reaction>
</comment>
<keyword evidence="14" id="KW-1185">Reference proteome</keyword>
<evidence type="ECO:0000256" key="2">
    <source>
        <dbReference type="ARBA" id="ARBA00006751"/>
    </source>
</evidence>
<evidence type="ECO:0000313" key="14">
    <source>
        <dbReference type="Proteomes" id="UP001158576"/>
    </source>
</evidence>
<comment type="catalytic activity">
    <reaction evidence="7">
        <text>inosine + phosphate = alpha-D-ribose 1-phosphate + hypoxanthine</text>
        <dbReference type="Rhea" id="RHEA:27646"/>
        <dbReference type="ChEBI" id="CHEBI:17368"/>
        <dbReference type="ChEBI" id="CHEBI:17596"/>
        <dbReference type="ChEBI" id="CHEBI:43474"/>
        <dbReference type="ChEBI" id="CHEBI:57720"/>
        <dbReference type="EC" id="2.4.2.1"/>
    </reaction>
</comment>
<evidence type="ECO:0000313" key="13">
    <source>
        <dbReference type="EMBL" id="CAG5087812.1"/>
    </source>
</evidence>
<gene>
    <name evidence="13" type="ORF">OKIOD_LOCUS3198</name>
</gene>
<reference evidence="13 14" key="1">
    <citation type="submission" date="2021-04" db="EMBL/GenBank/DDBJ databases">
        <authorList>
            <person name="Bliznina A."/>
        </authorList>
    </citation>
    <scope>NUCLEOTIDE SEQUENCE [LARGE SCALE GENOMIC DNA]</scope>
</reference>
<evidence type="ECO:0000256" key="4">
    <source>
        <dbReference type="ARBA" id="ARBA00013834"/>
    </source>
</evidence>
<evidence type="ECO:0000256" key="5">
    <source>
        <dbReference type="ARBA" id="ARBA00022676"/>
    </source>
</evidence>
<evidence type="ECO:0000256" key="11">
    <source>
        <dbReference type="PIRNR" id="PIRNR000477"/>
    </source>
</evidence>
<evidence type="ECO:0000256" key="7">
    <source>
        <dbReference type="ARBA" id="ARBA00023918"/>
    </source>
</evidence>
<evidence type="ECO:0000256" key="10">
    <source>
        <dbReference type="ARBA" id="ARBA00023970"/>
    </source>
</evidence>
<dbReference type="InterPro" id="IPR011270">
    <property type="entry name" value="Pur_Nuc_Pase_Ino/Guo-sp"/>
</dbReference>
<evidence type="ECO:0000259" key="12">
    <source>
        <dbReference type="Pfam" id="PF01048"/>
    </source>
</evidence>
<organism evidence="13 14">
    <name type="scientific">Oikopleura dioica</name>
    <name type="common">Tunicate</name>
    <dbReference type="NCBI Taxonomy" id="34765"/>
    <lineage>
        <taxon>Eukaryota</taxon>
        <taxon>Metazoa</taxon>
        <taxon>Chordata</taxon>
        <taxon>Tunicata</taxon>
        <taxon>Appendicularia</taxon>
        <taxon>Copelata</taxon>
        <taxon>Oikopleuridae</taxon>
        <taxon>Oikopleura</taxon>
    </lineage>
</organism>
<feature type="domain" description="Nucleoside phosphorylase" evidence="12">
    <location>
        <begin position="29"/>
        <end position="281"/>
    </location>
</feature>
<dbReference type="PANTHER" id="PTHR11904:SF9">
    <property type="entry name" value="PURINE NUCLEOSIDE PHOSPHORYLASE-RELATED"/>
    <property type="match status" value="1"/>
</dbReference>
<dbReference type="InterPro" id="IPR011268">
    <property type="entry name" value="Purine_phosphorylase"/>
</dbReference>
<evidence type="ECO:0000256" key="3">
    <source>
        <dbReference type="ARBA" id="ARBA00011886"/>
    </source>
</evidence>
<comment type="catalytic activity">
    <reaction evidence="8">
        <text>2'-deoxyguanosine + phosphate = 2-deoxy-alpha-D-ribose 1-phosphate + guanine</text>
        <dbReference type="Rhea" id="RHEA:27738"/>
        <dbReference type="ChEBI" id="CHEBI:16235"/>
        <dbReference type="ChEBI" id="CHEBI:17172"/>
        <dbReference type="ChEBI" id="CHEBI:43474"/>
        <dbReference type="ChEBI" id="CHEBI:57259"/>
        <dbReference type="EC" id="2.4.2.1"/>
    </reaction>
</comment>
<sequence>MAARPQHPADPKYYEALNWIKERVSSRPKIGVVCGSGLGKFADTLEDVTSFDYKDIPHFPVSTVEGHKGCLVFGKLNGKELVCMQGRFHLYEGYEASACAFPIRLFKLLGVEKLALTNAAGGLNQNYKLGDFMLVKDHLNLPALMGLSPTLGVNDLYWGPRFINMHNCYDQELRDLAKKVAAEIGEEKIQEGVYQCQVGPCYETVAEQKLAQAAGVDALGMSTVYEVVAARHCDIKCFAISMITNICNPSYDVVTEVNHEEVIECATTRGDAMVKLISAILDKW</sequence>
<dbReference type="CDD" id="cd09009">
    <property type="entry name" value="PNP-EcPNPII_like"/>
    <property type="match status" value="1"/>
</dbReference>
<dbReference type="InterPro" id="IPR035994">
    <property type="entry name" value="Nucleoside_phosphorylase_sf"/>
</dbReference>
<dbReference type="NCBIfam" id="NF006054">
    <property type="entry name" value="PRK08202.1"/>
    <property type="match status" value="1"/>
</dbReference>
<keyword evidence="5 11" id="KW-0328">Glycosyltransferase</keyword>
<name>A0ABN7RZM3_OIKDI</name>
<dbReference type="Proteomes" id="UP001158576">
    <property type="component" value="Chromosome PAR"/>
</dbReference>
<comment type="function">
    <text evidence="11">The purine nucleoside phosphorylases catalyze the phosphorolytic breakdown of the N-glycosidic bond in the beta-(deoxy)ribonucleoside molecules, with the formation of the corresponding free purine bases and pentose-1-phosphate.</text>
</comment>
<dbReference type="EMBL" id="OU015568">
    <property type="protein sequence ID" value="CAG5087812.1"/>
    <property type="molecule type" value="Genomic_DNA"/>
</dbReference>
<comment type="catalytic activity">
    <reaction evidence="9">
        <text>2'-deoxyinosine + phosphate = 2-deoxy-alpha-D-ribose 1-phosphate + hypoxanthine</text>
        <dbReference type="Rhea" id="RHEA:27750"/>
        <dbReference type="ChEBI" id="CHEBI:17368"/>
        <dbReference type="ChEBI" id="CHEBI:28997"/>
        <dbReference type="ChEBI" id="CHEBI:43474"/>
        <dbReference type="ChEBI" id="CHEBI:57259"/>
        <dbReference type="EC" id="2.4.2.1"/>
    </reaction>
</comment>
<comment type="pathway">
    <text evidence="1 11">Purine metabolism; purine nucleoside salvage.</text>
</comment>
<dbReference type="EC" id="2.4.2.1" evidence="3 11"/>
<comment type="similarity">
    <text evidence="2 11">Belongs to the PNP/MTAP phosphorylase family.</text>
</comment>
<evidence type="ECO:0000256" key="8">
    <source>
        <dbReference type="ARBA" id="ARBA00023929"/>
    </source>
</evidence>